<dbReference type="GO" id="GO:0140662">
    <property type="term" value="F:ATP-dependent protein folding chaperone"/>
    <property type="evidence" value="ECO:0007669"/>
    <property type="project" value="InterPro"/>
</dbReference>
<protein>
    <recommendedName>
        <fullName evidence="8">Hypoxia up-regulated protein 1</fullName>
    </recommendedName>
</protein>
<dbReference type="PANTHER" id="PTHR45639">
    <property type="entry name" value="HSC70CB, ISOFORM G-RELATED"/>
    <property type="match status" value="1"/>
</dbReference>
<dbReference type="Pfam" id="PF00012">
    <property type="entry name" value="HSP70"/>
    <property type="match status" value="1"/>
</dbReference>
<feature type="compositionally biased region" description="Basic and acidic residues" evidence="9">
    <location>
        <begin position="636"/>
        <end position="647"/>
    </location>
</feature>
<reference evidence="11" key="1">
    <citation type="submission" date="2022-11" db="UniProtKB">
        <authorList>
            <consortium name="WormBaseParasite"/>
        </authorList>
    </citation>
    <scope>IDENTIFICATION</scope>
</reference>
<evidence type="ECO:0000256" key="2">
    <source>
        <dbReference type="ARBA" id="ARBA00007381"/>
    </source>
</evidence>
<evidence type="ECO:0000256" key="6">
    <source>
        <dbReference type="ARBA" id="ARBA00022840"/>
    </source>
</evidence>
<dbReference type="Gene3D" id="1.20.1270.10">
    <property type="match status" value="1"/>
</dbReference>
<keyword evidence="5" id="KW-0256">Endoplasmic reticulum</keyword>
<dbReference type="InterPro" id="IPR029048">
    <property type="entry name" value="HSP70_C_sf"/>
</dbReference>
<dbReference type="FunFam" id="3.90.640.10:FF:000004">
    <property type="entry name" value="Heat shock 70 kDa protein 4"/>
    <property type="match status" value="1"/>
</dbReference>
<dbReference type="PANTHER" id="PTHR45639:SF3">
    <property type="entry name" value="HYPOXIA UP-REGULATED PROTEIN 1"/>
    <property type="match status" value="1"/>
</dbReference>
<dbReference type="FunFam" id="3.30.30.30:FF:000004">
    <property type="entry name" value="hypoxia up-regulated protein 1"/>
    <property type="match status" value="1"/>
</dbReference>
<keyword evidence="6" id="KW-0067">ATP-binding</keyword>
<dbReference type="PRINTS" id="PR00301">
    <property type="entry name" value="HEATSHOCK70"/>
</dbReference>
<dbReference type="Gene3D" id="2.60.34.10">
    <property type="entry name" value="Substrate Binding Domain Of DNAk, Chain A, domain 1"/>
    <property type="match status" value="1"/>
</dbReference>
<dbReference type="Proteomes" id="UP000887540">
    <property type="component" value="Unplaced"/>
</dbReference>
<keyword evidence="10" id="KW-1185">Reference proteome</keyword>
<dbReference type="Gene3D" id="3.90.640.10">
    <property type="entry name" value="Actin, Chain A, domain 4"/>
    <property type="match status" value="1"/>
</dbReference>
<keyword evidence="7" id="KW-0143">Chaperone</keyword>
<feature type="compositionally biased region" description="Basic and acidic residues" evidence="9">
    <location>
        <begin position="874"/>
        <end position="928"/>
    </location>
</feature>
<evidence type="ECO:0000256" key="7">
    <source>
        <dbReference type="ARBA" id="ARBA00023186"/>
    </source>
</evidence>
<keyword evidence="3" id="KW-0732">Signal</keyword>
<comment type="subcellular location">
    <subcellularLocation>
        <location evidence="1">Endoplasmic reticulum lumen</location>
    </subcellularLocation>
</comment>
<organism evidence="10 11">
    <name type="scientific">Acrobeloides nanus</name>
    <dbReference type="NCBI Taxonomy" id="290746"/>
    <lineage>
        <taxon>Eukaryota</taxon>
        <taxon>Metazoa</taxon>
        <taxon>Ecdysozoa</taxon>
        <taxon>Nematoda</taxon>
        <taxon>Chromadorea</taxon>
        <taxon>Rhabditida</taxon>
        <taxon>Tylenchina</taxon>
        <taxon>Cephalobomorpha</taxon>
        <taxon>Cephaloboidea</taxon>
        <taxon>Cephalobidae</taxon>
        <taxon>Acrobeloides</taxon>
    </lineage>
</organism>
<evidence type="ECO:0000256" key="3">
    <source>
        <dbReference type="ARBA" id="ARBA00022729"/>
    </source>
</evidence>
<name>A0A914EB24_9BILA</name>
<dbReference type="AlphaFoldDB" id="A0A914EB24"/>
<dbReference type="Gene3D" id="3.30.420.40">
    <property type="match status" value="2"/>
</dbReference>
<dbReference type="InterPro" id="IPR043129">
    <property type="entry name" value="ATPase_NBD"/>
</dbReference>
<dbReference type="GO" id="GO:0034663">
    <property type="term" value="C:endoplasmic reticulum chaperone complex"/>
    <property type="evidence" value="ECO:0007669"/>
    <property type="project" value="TreeGrafter"/>
</dbReference>
<evidence type="ECO:0000256" key="1">
    <source>
        <dbReference type="ARBA" id="ARBA00004319"/>
    </source>
</evidence>
<dbReference type="SUPFAM" id="SSF53067">
    <property type="entry name" value="Actin-like ATPase domain"/>
    <property type="match status" value="2"/>
</dbReference>
<feature type="compositionally biased region" description="Basic and acidic residues" evidence="9">
    <location>
        <begin position="941"/>
        <end position="965"/>
    </location>
</feature>
<dbReference type="InterPro" id="IPR013126">
    <property type="entry name" value="Hsp_70_fam"/>
</dbReference>
<keyword evidence="4" id="KW-0547">Nucleotide-binding</keyword>
<feature type="compositionally biased region" description="Acidic residues" evidence="9">
    <location>
        <begin position="929"/>
        <end position="940"/>
    </location>
</feature>
<feature type="region of interest" description="Disordered" evidence="9">
    <location>
        <begin position="562"/>
        <end position="647"/>
    </location>
</feature>
<dbReference type="GO" id="GO:0005524">
    <property type="term" value="F:ATP binding"/>
    <property type="evidence" value="ECO:0007669"/>
    <property type="project" value="UniProtKB-KW"/>
</dbReference>
<dbReference type="GO" id="GO:0005788">
    <property type="term" value="C:endoplasmic reticulum lumen"/>
    <property type="evidence" value="ECO:0007669"/>
    <property type="project" value="UniProtKB-SubCell"/>
</dbReference>
<dbReference type="CDD" id="cd10230">
    <property type="entry name" value="ASKHA_NBD_HSP70_HYOU1"/>
    <property type="match status" value="1"/>
</dbReference>
<evidence type="ECO:0000256" key="4">
    <source>
        <dbReference type="ARBA" id="ARBA00022741"/>
    </source>
</evidence>
<dbReference type="Gene3D" id="3.30.30.30">
    <property type="match status" value="1"/>
</dbReference>
<dbReference type="InterPro" id="IPR029047">
    <property type="entry name" value="HSP70_peptide-bd_sf"/>
</dbReference>
<evidence type="ECO:0000313" key="10">
    <source>
        <dbReference type="Proteomes" id="UP000887540"/>
    </source>
</evidence>
<evidence type="ECO:0000313" key="11">
    <source>
        <dbReference type="WBParaSite" id="ACRNAN_scaffold6974.g6327.t1"/>
    </source>
</evidence>
<comment type="similarity">
    <text evidence="2">Belongs to the heat shock protein 70 family.</text>
</comment>
<feature type="region of interest" description="Disordered" evidence="9">
    <location>
        <begin position="874"/>
        <end position="965"/>
    </location>
</feature>
<sequence length="965" mass="109172">MISESALAAMSVDLGSQFLKIGLVKPGVPMEIVLNKESHRKTPNIVAIRHGERFFSDSAAQLGIKHPVNAYSYFVDLLGKKFDNPVVDRYRKIFPHITLKPDDVRGTVLFETDNGTYSVETILAMVLWNAKETTETFAGQPVKDVVITIPAFFNQAERKAVTTAVEIAGLNLLQLLSDGLAAGLNYGVFRRKEITEQAQTLLVYDIGATKTRATILEYRLAKEKDSKEQNPVMVPLGIGYDRTLGGLDITLALRDHLLAEFRKQHKTQKDITENPRAMAKLFKEAERVKQVLSANIDHFAQIESLFEDKDFKVKVTRQQLEDLAKELEPRFLQPLIDALKMAELSIDQVNQIVLMGAGTRVPKLQQLIQEFAKGKELSKFLNTDEAIAIGAVYQAAALSKGFKVKKFAVQELQLYPIQVDFISFVTESDNEAKPKTEKLIHRTIYSYKSLYPTTKKIISFTSHTDDFKFNVNYGSLSHLSEKQLSEFGSLNISEVNVVGVSEAYKTNIKDENTVFKGVKAHFHTDSYGIVRVERAELLVEEKEQPSNSTFSNIMGKIGSFFSKSKDEEKDQVSDDTTKEESKEELSKEEKPAGEPVETPTPETPETQTNTTTADNTTETTNQTNQTDSKPLNETVDATKNETKKEEPKLKVNKIALNLSEDLLDSTLTSIDTKSAASQLKTFEKNEKAKAERDAALNSLESAVYDIASKLEEETFIKYGTAEELIAIRETKDKLSTWLEDDVTPDTPTSDIKDRKKELDAMIKKLKSRRRQHEERPKHVEYMIKLLNDSEGTFALFKNLTELFSETELSTLEKVLTETKDWFENKTTAQEKLQLNEDPAFTVGELQDKSKTLEREVKYLFNKFYSAKLKAEQEAKKKAREAEKNKTKEAKVEVPETGKESVDETEKETTEEATEETKEEPTEETKEDKEGEEEKQEENIDESAKSDDKKDDEEAKKEHDHDRSDL</sequence>
<proteinExistence type="inferred from homology"/>
<accession>A0A914EB24</accession>
<evidence type="ECO:0000256" key="8">
    <source>
        <dbReference type="ARBA" id="ARBA00040503"/>
    </source>
</evidence>
<dbReference type="WBParaSite" id="ACRNAN_scaffold6974.g6327.t1">
    <property type="protein sequence ID" value="ACRNAN_scaffold6974.g6327.t1"/>
    <property type="gene ID" value="ACRNAN_scaffold6974.g6327"/>
</dbReference>
<dbReference type="SUPFAM" id="SSF100934">
    <property type="entry name" value="Heat shock protein 70kD (HSP70), C-terminal subdomain"/>
    <property type="match status" value="1"/>
</dbReference>
<feature type="compositionally biased region" description="Low complexity" evidence="9">
    <location>
        <begin position="597"/>
        <end position="626"/>
    </location>
</feature>
<dbReference type="GO" id="GO:0030968">
    <property type="term" value="P:endoplasmic reticulum unfolded protein response"/>
    <property type="evidence" value="ECO:0007669"/>
    <property type="project" value="TreeGrafter"/>
</dbReference>
<feature type="compositionally biased region" description="Basic and acidic residues" evidence="9">
    <location>
        <begin position="563"/>
        <end position="592"/>
    </location>
</feature>
<evidence type="ECO:0000256" key="9">
    <source>
        <dbReference type="SAM" id="MobiDB-lite"/>
    </source>
</evidence>
<evidence type="ECO:0000256" key="5">
    <source>
        <dbReference type="ARBA" id="ARBA00022824"/>
    </source>
</evidence>